<evidence type="ECO:0000313" key="3">
    <source>
        <dbReference type="EMBL" id="QEN09354.1"/>
    </source>
</evidence>
<feature type="region of interest" description="Disordered" evidence="1">
    <location>
        <begin position="135"/>
        <end position="154"/>
    </location>
</feature>
<name>A0A5C1QRV0_9SPIO</name>
<dbReference type="NCBIfam" id="NF002486">
    <property type="entry name" value="PRK01752.1"/>
    <property type="match status" value="1"/>
</dbReference>
<dbReference type="Pfam" id="PF02810">
    <property type="entry name" value="SEC-C"/>
    <property type="match status" value="2"/>
</dbReference>
<evidence type="ECO:0000256" key="1">
    <source>
        <dbReference type="SAM" id="MobiDB-lite"/>
    </source>
</evidence>
<reference evidence="3 4" key="1">
    <citation type="submission" date="2019-02" db="EMBL/GenBank/DDBJ databases">
        <title>Complete Genome Sequence and Methylome Analysis of free living Spirochaetas.</title>
        <authorList>
            <person name="Fomenkov A."/>
            <person name="Dubinina G."/>
            <person name="Leshcheva N."/>
            <person name="Mikheeva N."/>
            <person name="Grabovich M."/>
            <person name="Vincze T."/>
            <person name="Roberts R.J."/>
        </authorList>
    </citation>
    <scope>NUCLEOTIDE SEQUENCE [LARGE SCALE GENOMIC DNA]</scope>
    <source>
        <strain evidence="3 4">K2</strain>
    </source>
</reference>
<dbReference type="InterPro" id="IPR004027">
    <property type="entry name" value="SEC_C_motif"/>
</dbReference>
<dbReference type="InterPro" id="IPR032710">
    <property type="entry name" value="NTF2-like_dom_sf"/>
</dbReference>
<dbReference type="SUPFAM" id="SSF103642">
    <property type="entry name" value="Sec-C motif"/>
    <property type="match status" value="1"/>
</dbReference>
<feature type="domain" description="YchJ-like middle NTF2-like" evidence="2">
    <location>
        <begin position="28"/>
        <end position="128"/>
    </location>
</feature>
<keyword evidence="4" id="KW-1185">Reference proteome</keyword>
<protein>
    <submittedName>
        <fullName evidence="3">YchJ family protein</fullName>
    </submittedName>
</protein>
<dbReference type="KEGG" id="ock:EXM22_15720"/>
<dbReference type="AlphaFoldDB" id="A0A5C1QRV0"/>
<dbReference type="EMBL" id="CP036150">
    <property type="protein sequence ID" value="QEN09354.1"/>
    <property type="molecule type" value="Genomic_DNA"/>
</dbReference>
<dbReference type="PANTHER" id="PTHR33747:SF1">
    <property type="entry name" value="ADENYLATE CYCLASE-ASSOCIATED CAP C-TERMINAL DOMAIN-CONTAINING PROTEIN"/>
    <property type="match status" value="1"/>
</dbReference>
<evidence type="ECO:0000313" key="4">
    <source>
        <dbReference type="Proteomes" id="UP000324209"/>
    </source>
</evidence>
<dbReference type="PANTHER" id="PTHR33747">
    <property type="entry name" value="UPF0225 PROTEIN SCO1677"/>
    <property type="match status" value="1"/>
</dbReference>
<dbReference type="OrthoDB" id="9814022at2"/>
<sequence>MAECPCGSGAEYEKCCSLYIKDGIPVPTAEKLMRARYTAYALGEVDYIMSTHEVDPKDVENSRKATEDWSKQSDWQGLEILKTSKGGESDDTGTVEFKAHYMIDRARYTHHEISTFKRKNGKWLFTEGQEIKKPVHREEPKISRNAPCPCGSGKKYKKCCG</sequence>
<evidence type="ECO:0000259" key="2">
    <source>
        <dbReference type="Pfam" id="PF17775"/>
    </source>
</evidence>
<dbReference type="Pfam" id="PF17775">
    <property type="entry name" value="YchJ_M-like"/>
    <property type="match status" value="1"/>
</dbReference>
<organism evidence="3 4">
    <name type="scientific">Oceanispirochaeta crateris</name>
    <dbReference type="NCBI Taxonomy" id="2518645"/>
    <lineage>
        <taxon>Bacteria</taxon>
        <taxon>Pseudomonadati</taxon>
        <taxon>Spirochaetota</taxon>
        <taxon>Spirochaetia</taxon>
        <taxon>Spirochaetales</taxon>
        <taxon>Spirochaetaceae</taxon>
        <taxon>Oceanispirochaeta</taxon>
    </lineage>
</organism>
<dbReference type="SUPFAM" id="SSF54427">
    <property type="entry name" value="NTF2-like"/>
    <property type="match status" value="1"/>
</dbReference>
<dbReference type="InterPro" id="IPR048469">
    <property type="entry name" value="YchJ-like_M"/>
</dbReference>
<accession>A0A5C1QRV0</accession>
<dbReference type="Gene3D" id="3.10.450.50">
    <property type="match status" value="1"/>
</dbReference>
<gene>
    <name evidence="3" type="ORF">EXM22_15720</name>
</gene>
<dbReference type="RefSeq" id="WP_149487429.1">
    <property type="nucleotide sequence ID" value="NZ_CP036150.1"/>
</dbReference>
<proteinExistence type="predicted"/>
<dbReference type="Proteomes" id="UP000324209">
    <property type="component" value="Chromosome"/>
</dbReference>